<evidence type="ECO:0000256" key="1">
    <source>
        <dbReference type="SAM" id="MobiDB-lite"/>
    </source>
</evidence>
<dbReference type="Proteomes" id="UP000026961">
    <property type="component" value="Chromosome 12"/>
</dbReference>
<accession>A0A0E0BVH1</accession>
<evidence type="ECO:0000313" key="3">
    <source>
        <dbReference type="Proteomes" id="UP000026961"/>
    </source>
</evidence>
<dbReference type="Gramene" id="OGLUM12G21100.2">
    <property type="protein sequence ID" value="OGLUM12G21100.2"/>
    <property type="gene ID" value="OGLUM12G21100"/>
</dbReference>
<sequence>MSFFDLLCTIVTDSLNLGYGKVACCPQVHDIHILKEWFGDWDGCGARHSNTNTIFSTNLGTNETENRPGAPSSESSNHTISFISTPEIGISMSVFRRPFQRPVHRRLAFNPINPATPIDQHFVSSSDGPTVPGVQSLPAVRGKGPLDNIGLRLPRPDPSIAMEARKKRKVTMELDLMISHLHIDVFDDVFPHKHCDVRIARNNGMSTTIGASPSSRIAQNDTSLHREILYPFLPVDIALIVMLLDIQAQPPQFMFRSHFCCSTLMFYLDDRKASRQ</sequence>
<name>A0A0E0BVH1_9ORYZ</name>
<proteinExistence type="predicted"/>
<reference evidence="2" key="2">
    <citation type="submission" date="2018-05" db="EMBL/GenBank/DDBJ databases">
        <title>OgluRS3 (Oryza glumaepatula Reference Sequence Version 3).</title>
        <authorList>
            <person name="Zhang J."/>
            <person name="Kudrna D."/>
            <person name="Lee S."/>
            <person name="Talag J."/>
            <person name="Welchert J."/>
            <person name="Wing R.A."/>
        </authorList>
    </citation>
    <scope>NUCLEOTIDE SEQUENCE [LARGE SCALE GENOMIC DNA]</scope>
</reference>
<feature type="region of interest" description="Disordered" evidence="1">
    <location>
        <begin position="56"/>
        <end position="78"/>
    </location>
</feature>
<dbReference type="AlphaFoldDB" id="A0A0E0BVH1"/>
<reference evidence="2" key="1">
    <citation type="submission" date="2015-04" db="UniProtKB">
        <authorList>
            <consortium name="EnsemblPlants"/>
        </authorList>
    </citation>
    <scope>IDENTIFICATION</scope>
</reference>
<protein>
    <submittedName>
        <fullName evidence="2">Uncharacterized protein</fullName>
    </submittedName>
</protein>
<organism evidence="2">
    <name type="scientific">Oryza glumipatula</name>
    <dbReference type="NCBI Taxonomy" id="40148"/>
    <lineage>
        <taxon>Eukaryota</taxon>
        <taxon>Viridiplantae</taxon>
        <taxon>Streptophyta</taxon>
        <taxon>Embryophyta</taxon>
        <taxon>Tracheophyta</taxon>
        <taxon>Spermatophyta</taxon>
        <taxon>Magnoliopsida</taxon>
        <taxon>Liliopsida</taxon>
        <taxon>Poales</taxon>
        <taxon>Poaceae</taxon>
        <taxon>BOP clade</taxon>
        <taxon>Oryzoideae</taxon>
        <taxon>Oryzeae</taxon>
        <taxon>Oryzinae</taxon>
        <taxon>Oryza</taxon>
    </lineage>
</organism>
<dbReference type="EnsemblPlants" id="OGLUM12G21100.2">
    <property type="protein sequence ID" value="OGLUM12G21100.2"/>
    <property type="gene ID" value="OGLUM12G21100"/>
</dbReference>
<evidence type="ECO:0000313" key="2">
    <source>
        <dbReference type="EnsemblPlants" id="OGLUM12G21100.2"/>
    </source>
</evidence>
<keyword evidence="3" id="KW-1185">Reference proteome</keyword>